<keyword evidence="2" id="KW-1185">Reference proteome</keyword>
<evidence type="ECO:0000313" key="2">
    <source>
        <dbReference type="Proteomes" id="UP000824881"/>
    </source>
</evidence>
<organism evidence="1 2">
    <name type="scientific">Pleurotus cornucopiae</name>
    <name type="common">Cornucopia mushroom</name>
    <dbReference type="NCBI Taxonomy" id="5321"/>
    <lineage>
        <taxon>Eukaryota</taxon>
        <taxon>Fungi</taxon>
        <taxon>Dikarya</taxon>
        <taxon>Basidiomycota</taxon>
        <taxon>Agaricomycotina</taxon>
        <taxon>Agaricomycetes</taxon>
        <taxon>Agaricomycetidae</taxon>
        <taxon>Agaricales</taxon>
        <taxon>Pleurotineae</taxon>
        <taxon>Pleurotaceae</taxon>
        <taxon>Pleurotus</taxon>
    </lineage>
</organism>
<reference evidence="1 2" key="1">
    <citation type="journal article" date="2021" name="Appl. Environ. Microbiol.">
        <title>Genetic linkage and physical mapping for an oyster mushroom Pleurotus cornucopiae and QTL analysis for the trait cap color.</title>
        <authorList>
            <person name="Zhang Y."/>
            <person name="Gao W."/>
            <person name="Sonnenberg A."/>
            <person name="Chen Q."/>
            <person name="Zhang J."/>
            <person name="Huang C."/>
        </authorList>
    </citation>
    <scope>NUCLEOTIDE SEQUENCE [LARGE SCALE GENOMIC DNA]</scope>
    <source>
        <strain evidence="1">CCMSSC00406</strain>
    </source>
</reference>
<protein>
    <submittedName>
        <fullName evidence="1">Uncharacterized protein</fullName>
    </submittedName>
</protein>
<evidence type="ECO:0000313" key="1">
    <source>
        <dbReference type="EMBL" id="KAG9219625.1"/>
    </source>
</evidence>
<gene>
    <name evidence="1" type="ORF">CCMSSC00406_0006053</name>
</gene>
<proteinExistence type="predicted"/>
<sequence length="337" mass="37227">MPQVDEFDDEDIRGDAAELDSDSHSPKVYHIQEIPSKGLGVVAAVDFALGDLIIVESPLLLFRPEGPKISSDLQLQSAFDKLEDGKKEAYMKLDNVHPESECPPLVGIFNTNAYDVQESDHADSDDDPPCVAVFNDISRINHSPNTIRLWRASSSAMHISACRAIPAGTELTTYYRDPFLPASERCAALLAIYRFHCACPSCLSPAASDKSRLRLQQSRGRLADLVAWARVAPPSPGLLADTLELLALVQEEGLESQHVYGRVLRHLMCISYVMQMCAEGEEDDVGSNAEAEGYEGYKHMLRAWRLANGAEEVDVRRVELAEEEMMRVAVGRRRTGG</sequence>
<comment type="caution">
    <text evidence="1">The sequence shown here is derived from an EMBL/GenBank/DDBJ whole genome shotgun (WGS) entry which is preliminary data.</text>
</comment>
<name>A0ACB7INT4_PLECO</name>
<dbReference type="Proteomes" id="UP000824881">
    <property type="component" value="Unassembled WGS sequence"/>
</dbReference>
<dbReference type="EMBL" id="WQMT02000009">
    <property type="protein sequence ID" value="KAG9219625.1"/>
    <property type="molecule type" value="Genomic_DNA"/>
</dbReference>
<accession>A0ACB7INT4</accession>